<gene>
    <name evidence="4" type="ORF">GJG86_09140</name>
</gene>
<keyword evidence="5" id="KW-1185">Reference proteome</keyword>
<accession>A0A6N7RNV2</accession>
<organism evidence="4 5">
    <name type="scientific">Eggerthella guodeyinii</name>
    <dbReference type="NCBI Taxonomy" id="2690837"/>
    <lineage>
        <taxon>Bacteria</taxon>
        <taxon>Bacillati</taxon>
        <taxon>Actinomycetota</taxon>
        <taxon>Coriobacteriia</taxon>
        <taxon>Eggerthellales</taxon>
        <taxon>Eggerthellaceae</taxon>
        <taxon>Eggerthella</taxon>
    </lineage>
</organism>
<reference evidence="5" key="1">
    <citation type="submission" date="2019-08" db="EMBL/GenBank/DDBJ databases">
        <title>Arthrobacter sp. nov., isolated from plateau pika and Tibetan wild ass.</title>
        <authorList>
            <person name="Ge Y."/>
        </authorList>
    </citation>
    <scope>NUCLEOTIDE SEQUENCE [LARGE SCALE GENOMIC DNA]</scope>
    <source>
        <strain evidence="5">HF-4214</strain>
    </source>
</reference>
<name>A0A6N7RNV2_9ACTN</name>
<keyword evidence="2" id="KW-1133">Transmembrane helix</keyword>
<evidence type="ECO:0000256" key="1">
    <source>
        <dbReference type="SAM" id="MobiDB-lite"/>
    </source>
</evidence>
<evidence type="ECO:0000313" key="5">
    <source>
        <dbReference type="Proteomes" id="UP000438093"/>
    </source>
</evidence>
<evidence type="ECO:0000256" key="2">
    <source>
        <dbReference type="SAM" id="Phobius"/>
    </source>
</evidence>
<keyword evidence="2" id="KW-0812">Transmembrane</keyword>
<dbReference type="EMBL" id="VTFY01000007">
    <property type="protein sequence ID" value="MRX82657.1"/>
    <property type="molecule type" value="Genomic_DNA"/>
</dbReference>
<feature type="region of interest" description="Disordered" evidence="1">
    <location>
        <begin position="382"/>
        <end position="414"/>
    </location>
</feature>
<dbReference type="AlphaFoldDB" id="A0A6N7RNV2"/>
<keyword evidence="3" id="KW-0732">Signal</keyword>
<feature type="transmembrane region" description="Helical" evidence="2">
    <location>
        <begin position="423"/>
        <end position="446"/>
    </location>
</feature>
<feature type="chain" id="PRO_5027028900" evidence="3">
    <location>
        <begin position="43"/>
        <end position="454"/>
    </location>
</feature>
<evidence type="ECO:0000313" key="4">
    <source>
        <dbReference type="EMBL" id="MRX82657.1"/>
    </source>
</evidence>
<comment type="caution">
    <text evidence="4">The sequence shown here is derived from an EMBL/GenBank/DDBJ whole genome shotgun (WGS) entry which is preliminary data.</text>
</comment>
<feature type="signal peptide" evidence="3">
    <location>
        <begin position="1"/>
        <end position="42"/>
    </location>
</feature>
<evidence type="ECO:0000256" key="3">
    <source>
        <dbReference type="SAM" id="SignalP"/>
    </source>
</evidence>
<feature type="compositionally biased region" description="Pro residues" evidence="1">
    <location>
        <begin position="387"/>
        <end position="402"/>
    </location>
</feature>
<protein>
    <submittedName>
        <fullName evidence="4">LPXTG cell wall anchor domain-containing protein</fullName>
    </submittedName>
</protein>
<dbReference type="Proteomes" id="UP000438093">
    <property type="component" value="Unassembled WGS sequence"/>
</dbReference>
<dbReference type="NCBIfam" id="TIGR01167">
    <property type="entry name" value="LPXTG_anchor"/>
    <property type="match status" value="1"/>
</dbReference>
<keyword evidence="2" id="KW-0472">Membrane</keyword>
<sequence>MLPTRRTPMNRSRAVRSRASRLFACVAASMLSLLLVPMTAFASTQISVEGTSYDKAASGHGSGGGTWEWDGADAFGMTDYVGGRITANGALDITLTGENVIDYDASRDGGNTALVTGYDEGGTLTVEGDGSLTVNAAASEGDVLYGVYSYGDLAVENTSVEVNVASDGEETSAVGTASSGATRIDGSSVSVSAQGPGGSMGMTANEGFEANGSQVDVRVDATAGSPGFANGINTIGLSIANGSEVNVEVEAAGDAAGIFSFSSDRFVIADSTVRATAASSEGLGVGLRAENMEEGGTVNLIMRHANVQASGSTAAIWAYGQVPGSRITLERSAVVAPAGGAPQAIEVETDRFKMTYGQVIGTGAGTITSLDDPAVAKAVEVRAVDPTPTPTPVPPTPQPSPTPASSDGSGAILPATGDAAPSALALAGVLAAALAAGALLVAKTVARRRSGSLR</sequence>
<proteinExistence type="predicted"/>